<dbReference type="RefSeq" id="WP_084748907.1">
    <property type="nucleotide sequence ID" value="NZ_CP020563.1"/>
</dbReference>
<dbReference type="AlphaFoldDB" id="A0ABC8BYG4"/>
<evidence type="ECO:0000313" key="2">
    <source>
        <dbReference type="EMBL" id="ARF74853.1"/>
    </source>
</evidence>
<protein>
    <recommendedName>
        <fullName evidence="1">DUF7848 domain-containing protein</fullName>
    </recommendedName>
</protein>
<dbReference type="KEGG" id="kab:B7C62_23420"/>
<evidence type="ECO:0000313" key="3">
    <source>
        <dbReference type="Proteomes" id="UP000192251"/>
    </source>
</evidence>
<proteinExistence type="predicted"/>
<keyword evidence="3" id="KW-1185">Reference proteome</keyword>
<sequence length="73" mass="7956">MSRVIRFADWTLNVDHTGSGPVFESECTTCGDCSGAAEDKDAPEMWCLRHAGRTGHTGFRGITTAFFRASLSE</sequence>
<gene>
    <name evidence="2" type="ORF">B7C62_23420</name>
</gene>
<feature type="domain" description="DUF7848" evidence="1">
    <location>
        <begin position="2"/>
        <end position="71"/>
    </location>
</feature>
<name>A0ABC8BYG4_9ACTN</name>
<dbReference type="EMBL" id="CP020563">
    <property type="protein sequence ID" value="ARF74853.1"/>
    <property type="molecule type" value="Genomic_DNA"/>
</dbReference>
<accession>A0ABC8BYG4</accession>
<organism evidence="2 3">
    <name type="scientific">Kitasatospora albolonga</name>
    <dbReference type="NCBI Taxonomy" id="68173"/>
    <lineage>
        <taxon>Bacteria</taxon>
        <taxon>Bacillati</taxon>
        <taxon>Actinomycetota</taxon>
        <taxon>Actinomycetes</taxon>
        <taxon>Kitasatosporales</taxon>
        <taxon>Streptomycetaceae</taxon>
        <taxon>Kitasatospora</taxon>
    </lineage>
</organism>
<reference evidence="2 3" key="1">
    <citation type="submission" date="2017-04" db="EMBL/GenBank/DDBJ databases">
        <title>The complete genome sequence of Streptomyces albolongus YIM 101047, the producer of novel bafilomycins and novel odoriferous sesquiterpenoids.</title>
        <authorList>
            <person name="Yin M."/>
            <person name="Jiang Y."/>
        </authorList>
    </citation>
    <scope>NUCLEOTIDE SEQUENCE [LARGE SCALE GENOMIC DNA]</scope>
    <source>
        <strain evidence="2 3">YIM 101047</strain>
    </source>
</reference>
<dbReference type="InterPro" id="IPR057170">
    <property type="entry name" value="DUF7848"/>
</dbReference>
<dbReference type="Pfam" id="PF25232">
    <property type="entry name" value="DUF7848"/>
    <property type="match status" value="1"/>
</dbReference>
<dbReference type="Proteomes" id="UP000192251">
    <property type="component" value="Chromosome"/>
</dbReference>
<evidence type="ECO:0000259" key="1">
    <source>
        <dbReference type="Pfam" id="PF25232"/>
    </source>
</evidence>